<feature type="region of interest" description="Disordered" evidence="1">
    <location>
        <begin position="1"/>
        <end position="23"/>
    </location>
</feature>
<name>A0A8S3IJQ2_9BILA</name>
<proteinExistence type="predicted"/>
<evidence type="ECO:0000313" key="2">
    <source>
        <dbReference type="EMBL" id="CAF5202032.1"/>
    </source>
</evidence>
<evidence type="ECO:0000256" key="1">
    <source>
        <dbReference type="SAM" id="MobiDB-lite"/>
    </source>
</evidence>
<organism evidence="2 3">
    <name type="scientific">Rotaria magnacalcarata</name>
    <dbReference type="NCBI Taxonomy" id="392030"/>
    <lineage>
        <taxon>Eukaryota</taxon>
        <taxon>Metazoa</taxon>
        <taxon>Spiralia</taxon>
        <taxon>Gnathifera</taxon>
        <taxon>Rotifera</taxon>
        <taxon>Eurotatoria</taxon>
        <taxon>Bdelloidea</taxon>
        <taxon>Philodinida</taxon>
        <taxon>Philodinidae</taxon>
        <taxon>Rotaria</taxon>
    </lineage>
</organism>
<dbReference type="EMBL" id="CAJOBI010333347">
    <property type="protein sequence ID" value="CAF5202032.1"/>
    <property type="molecule type" value="Genomic_DNA"/>
</dbReference>
<accession>A0A8S3IJQ2</accession>
<dbReference type="Proteomes" id="UP000676336">
    <property type="component" value="Unassembled WGS sequence"/>
</dbReference>
<feature type="compositionally biased region" description="Polar residues" evidence="1">
    <location>
        <begin position="1"/>
        <end position="19"/>
    </location>
</feature>
<evidence type="ECO:0000313" key="3">
    <source>
        <dbReference type="Proteomes" id="UP000676336"/>
    </source>
</evidence>
<gene>
    <name evidence="2" type="ORF">SMN809_LOCUS75798</name>
</gene>
<sequence>SQSSHDSGRWSSISSNELNPMNRVKRTVHMIPITIVNSTSTSGARSKNNENHNEEAIHNYRLKQQSQERTGLNLIKFFQLRKI</sequence>
<protein>
    <submittedName>
        <fullName evidence="2">Uncharacterized protein</fullName>
    </submittedName>
</protein>
<comment type="caution">
    <text evidence="2">The sequence shown here is derived from an EMBL/GenBank/DDBJ whole genome shotgun (WGS) entry which is preliminary data.</text>
</comment>
<feature type="non-terminal residue" evidence="2">
    <location>
        <position position="1"/>
    </location>
</feature>
<reference evidence="2" key="1">
    <citation type="submission" date="2021-02" db="EMBL/GenBank/DDBJ databases">
        <authorList>
            <person name="Nowell W R."/>
        </authorList>
    </citation>
    <scope>NUCLEOTIDE SEQUENCE</scope>
</reference>
<dbReference type="AlphaFoldDB" id="A0A8S3IJQ2"/>